<sequence length="278" mass="29803">MRILFVNHAFPGTFGPLAAAFAQAGHDVLFASGFRRRDFSLPGVRRVTLAPPKESRASGSSRHAPGLDAALAAGAQALHAFLRLADMDLAPDMALVSADDGYGLFCDEAFPHAFRVGWAGASVFPGAGARGETGFTRHLLQCRYAVSCHAFVCTGAGEGSLFSSRLAHGLDAPCAVNTEWFSPGGTGGPEFALFHTGRLGPEEAVHAVGGLLEERGRCHAAVLCEGRAVWERWKEAREAMPQKERLHLPGTLSLEQYRNLLRAASLLVWERATRFHAA</sequence>
<proteinExistence type="predicted"/>
<accession>A0A921AVA1</accession>
<dbReference type="AlphaFoldDB" id="A0A921AVA1"/>
<dbReference type="EMBL" id="DYZA01000050">
    <property type="protein sequence ID" value="HJD96550.1"/>
    <property type="molecule type" value="Genomic_DNA"/>
</dbReference>
<dbReference type="Proteomes" id="UP000698963">
    <property type="component" value="Unassembled WGS sequence"/>
</dbReference>
<organism evidence="1 2">
    <name type="scientific">Mailhella massiliensis</name>
    <dbReference type="NCBI Taxonomy" id="1903261"/>
    <lineage>
        <taxon>Bacteria</taxon>
        <taxon>Pseudomonadati</taxon>
        <taxon>Thermodesulfobacteriota</taxon>
        <taxon>Desulfovibrionia</taxon>
        <taxon>Desulfovibrionales</taxon>
        <taxon>Desulfovibrionaceae</taxon>
        <taxon>Mailhella</taxon>
    </lineage>
</organism>
<dbReference type="SUPFAM" id="SSF53756">
    <property type="entry name" value="UDP-Glycosyltransferase/glycogen phosphorylase"/>
    <property type="match status" value="1"/>
</dbReference>
<reference evidence="1" key="2">
    <citation type="submission" date="2021-09" db="EMBL/GenBank/DDBJ databases">
        <authorList>
            <person name="Gilroy R."/>
        </authorList>
    </citation>
    <scope>NUCLEOTIDE SEQUENCE</scope>
    <source>
        <strain evidence="1">ChiGjej2B2-19336</strain>
    </source>
</reference>
<protein>
    <recommendedName>
        <fullName evidence="3">Glycosyltransferase subfamily 4-like N-terminal domain-containing protein</fullName>
    </recommendedName>
</protein>
<name>A0A921AVA1_9BACT</name>
<evidence type="ECO:0000313" key="1">
    <source>
        <dbReference type="EMBL" id="HJD96550.1"/>
    </source>
</evidence>
<evidence type="ECO:0000313" key="2">
    <source>
        <dbReference type="Proteomes" id="UP000698963"/>
    </source>
</evidence>
<comment type="caution">
    <text evidence="1">The sequence shown here is derived from an EMBL/GenBank/DDBJ whole genome shotgun (WGS) entry which is preliminary data.</text>
</comment>
<reference evidence="1" key="1">
    <citation type="journal article" date="2021" name="PeerJ">
        <title>Extensive microbial diversity within the chicken gut microbiome revealed by metagenomics and culture.</title>
        <authorList>
            <person name="Gilroy R."/>
            <person name="Ravi A."/>
            <person name="Getino M."/>
            <person name="Pursley I."/>
            <person name="Horton D.L."/>
            <person name="Alikhan N.F."/>
            <person name="Baker D."/>
            <person name="Gharbi K."/>
            <person name="Hall N."/>
            <person name="Watson M."/>
            <person name="Adriaenssens E.M."/>
            <person name="Foster-Nyarko E."/>
            <person name="Jarju S."/>
            <person name="Secka A."/>
            <person name="Antonio M."/>
            <person name="Oren A."/>
            <person name="Chaudhuri R.R."/>
            <person name="La Ragione R."/>
            <person name="Hildebrand F."/>
            <person name="Pallen M.J."/>
        </authorList>
    </citation>
    <scope>NUCLEOTIDE SEQUENCE</scope>
    <source>
        <strain evidence="1">ChiGjej2B2-19336</strain>
    </source>
</reference>
<gene>
    <name evidence="1" type="ORF">K8W16_02745</name>
</gene>
<dbReference type="RefSeq" id="WP_304120941.1">
    <property type="nucleotide sequence ID" value="NZ_DYZA01000050.1"/>
</dbReference>
<evidence type="ECO:0008006" key="3">
    <source>
        <dbReference type="Google" id="ProtNLM"/>
    </source>
</evidence>